<accession>A0A9D1IPH6</accession>
<feature type="transmembrane region" description="Helical" evidence="5">
    <location>
        <begin position="172"/>
        <end position="193"/>
    </location>
</feature>
<evidence type="ECO:0000256" key="5">
    <source>
        <dbReference type="SAM" id="Phobius"/>
    </source>
</evidence>
<dbReference type="InterPro" id="IPR006977">
    <property type="entry name" value="Yip1_dom"/>
</dbReference>
<feature type="transmembrane region" description="Helical" evidence="5">
    <location>
        <begin position="205"/>
        <end position="226"/>
    </location>
</feature>
<evidence type="ECO:0000256" key="4">
    <source>
        <dbReference type="ARBA" id="ARBA00023136"/>
    </source>
</evidence>
<reference evidence="7" key="1">
    <citation type="submission" date="2020-10" db="EMBL/GenBank/DDBJ databases">
        <authorList>
            <person name="Gilroy R."/>
        </authorList>
    </citation>
    <scope>NUCLEOTIDE SEQUENCE</scope>
    <source>
        <strain evidence="7">CHK193-30670</strain>
    </source>
</reference>
<evidence type="ECO:0000313" key="8">
    <source>
        <dbReference type="Proteomes" id="UP000824074"/>
    </source>
</evidence>
<feature type="transmembrane region" description="Helical" evidence="5">
    <location>
        <begin position="60"/>
        <end position="82"/>
    </location>
</feature>
<evidence type="ECO:0000313" key="7">
    <source>
        <dbReference type="EMBL" id="HIU39832.1"/>
    </source>
</evidence>
<evidence type="ECO:0000256" key="2">
    <source>
        <dbReference type="ARBA" id="ARBA00022692"/>
    </source>
</evidence>
<keyword evidence="3 5" id="KW-1133">Transmembrane helix</keyword>
<feature type="domain" description="Yip1" evidence="6">
    <location>
        <begin position="41"/>
        <end position="221"/>
    </location>
</feature>
<dbReference type="Pfam" id="PF04893">
    <property type="entry name" value="Yip1"/>
    <property type="match status" value="1"/>
</dbReference>
<sequence length="227" mass="25196">MAKYCSNCGRKLKEGEKCDCMANTSSVDLQGGFNHAVELFKGMFTKPVNTIKSHMNASNFALSSIIIVVIGIITGLFGMLLVKETIHSTSTLTYGLSVSSFIEIPYFRIFIITTILLIALYYLQALILHLVAGKMFKANIDYKESFNFLTSLAVYTLAGIIISFIGVLISPMVVIIIMAIVMMFNLITFALGIKETFKLNDAKTMYSIILTNVFLSLIVYIIMLIFS</sequence>
<evidence type="ECO:0000256" key="1">
    <source>
        <dbReference type="ARBA" id="ARBA00004141"/>
    </source>
</evidence>
<dbReference type="AlphaFoldDB" id="A0A9D1IPH6"/>
<evidence type="ECO:0000259" key="6">
    <source>
        <dbReference type="Pfam" id="PF04893"/>
    </source>
</evidence>
<dbReference type="EMBL" id="DVMT01000013">
    <property type="protein sequence ID" value="HIU39832.1"/>
    <property type="molecule type" value="Genomic_DNA"/>
</dbReference>
<feature type="transmembrane region" description="Helical" evidence="5">
    <location>
        <begin position="106"/>
        <end position="133"/>
    </location>
</feature>
<name>A0A9D1IPH6_9FIRM</name>
<comment type="caution">
    <text evidence="7">The sequence shown here is derived from an EMBL/GenBank/DDBJ whole genome shotgun (WGS) entry which is preliminary data.</text>
</comment>
<protein>
    <submittedName>
        <fullName evidence="7">YIP1 family protein</fullName>
    </submittedName>
</protein>
<evidence type="ECO:0000256" key="3">
    <source>
        <dbReference type="ARBA" id="ARBA00022989"/>
    </source>
</evidence>
<feature type="transmembrane region" description="Helical" evidence="5">
    <location>
        <begin position="145"/>
        <end position="166"/>
    </location>
</feature>
<comment type="subcellular location">
    <subcellularLocation>
        <location evidence="1">Membrane</location>
        <topology evidence="1">Multi-pass membrane protein</topology>
    </subcellularLocation>
</comment>
<dbReference type="Proteomes" id="UP000824074">
    <property type="component" value="Unassembled WGS sequence"/>
</dbReference>
<keyword evidence="4 5" id="KW-0472">Membrane</keyword>
<organism evidence="7 8">
    <name type="scientific">Candidatus Aphodocola excrementigallinarum</name>
    <dbReference type="NCBI Taxonomy" id="2840670"/>
    <lineage>
        <taxon>Bacteria</taxon>
        <taxon>Bacillati</taxon>
        <taxon>Bacillota</taxon>
        <taxon>Bacilli</taxon>
        <taxon>Candidatus Aphodocola</taxon>
    </lineage>
</organism>
<dbReference type="GO" id="GO:0016020">
    <property type="term" value="C:membrane"/>
    <property type="evidence" value="ECO:0007669"/>
    <property type="project" value="UniProtKB-SubCell"/>
</dbReference>
<reference evidence="7" key="2">
    <citation type="journal article" date="2021" name="PeerJ">
        <title>Extensive microbial diversity within the chicken gut microbiome revealed by metagenomics and culture.</title>
        <authorList>
            <person name="Gilroy R."/>
            <person name="Ravi A."/>
            <person name="Getino M."/>
            <person name="Pursley I."/>
            <person name="Horton D.L."/>
            <person name="Alikhan N.F."/>
            <person name="Baker D."/>
            <person name="Gharbi K."/>
            <person name="Hall N."/>
            <person name="Watson M."/>
            <person name="Adriaenssens E.M."/>
            <person name="Foster-Nyarko E."/>
            <person name="Jarju S."/>
            <person name="Secka A."/>
            <person name="Antonio M."/>
            <person name="Oren A."/>
            <person name="Chaudhuri R.R."/>
            <person name="La Ragione R."/>
            <person name="Hildebrand F."/>
            <person name="Pallen M.J."/>
        </authorList>
    </citation>
    <scope>NUCLEOTIDE SEQUENCE</scope>
    <source>
        <strain evidence="7">CHK193-30670</strain>
    </source>
</reference>
<proteinExistence type="predicted"/>
<gene>
    <name evidence="7" type="ORF">IAB68_00830</name>
</gene>
<keyword evidence="2 5" id="KW-0812">Transmembrane</keyword>